<evidence type="ECO:0000256" key="5">
    <source>
        <dbReference type="SAM" id="MobiDB-lite"/>
    </source>
</evidence>
<evidence type="ECO:0000259" key="6">
    <source>
        <dbReference type="Pfam" id="PF09302"/>
    </source>
</evidence>
<reference evidence="7" key="2">
    <citation type="journal article" date="2023" name="Proc. Natl. Acad. Sci. U.S.A.">
        <title>A global phylogenomic analysis of the shiitake genus Lentinula.</title>
        <authorList>
            <person name="Sierra-Patev S."/>
            <person name="Min B."/>
            <person name="Naranjo-Ortiz M."/>
            <person name="Looney B."/>
            <person name="Konkel Z."/>
            <person name="Slot J.C."/>
            <person name="Sakamoto Y."/>
            <person name="Steenwyk J.L."/>
            <person name="Rokas A."/>
            <person name="Carro J."/>
            <person name="Camarero S."/>
            <person name="Ferreira P."/>
            <person name="Molpeceres G."/>
            <person name="Ruiz-Duenas F.J."/>
            <person name="Serrano A."/>
            <person name="Henrissat B."/>
            <person name="Drula E."/>
            <person name="Hughes K.W."/>
            <person name="Mata J.L."/>
            <person name="Ishikawa N.K."/>
            <person name="Vargas-Isla R."/>
            <person name="Ushijima S."/>
            <person name="Smith C.A."/>
            <person name="Donoghue J."/>
            <person name="Ahrendt S."/>
            <person name="Andreopoulos W."/>
            <person name="He G."/>
            <person name="LaButti K."/>
            <person name="Lipzen A."/>
            <person name="Ng V."/>
            <person name="Riley R."/>
            <person name="Sandor L."/>
            <person name="Barry K."/>
            <person name="Martinez A.T."/>
            <person name="Xiao Y."/>
            <person name="Gibbons J.G."/>
            <person name="Terashima K."/>
            <person name="Grigoriev I.V."/>
            <person name="Hibbett D."/>
        </authorList>
    </citation>
    <scope>NUCLEOTIDE SEQUENCE</scope>
    <source>
        <strain evidence="7">ET3784</strain>
    </source>
</reference>
<dbReference type="AlphaFoldDB" id="A0AA38JWL5"/>
<dbReference type="Pfam" id="PF09302">
    <property type="entry name" value="XLF"/>
    <property type="match status" value="1"/>
</dbReference>
<evidence type="ECO:0000256" key="2">
    <source>
        <dbReference type="ARBA" id="ARBA00022763"/>
    </source>
</evidence>
<proteinExistence type="predicted"/>
<feature type="compositionally biased region" description="Low complexity" evidence="5">
    <location>
        <begin position="269"/>
        <end position="289"/>
    </location>
</feature>
<protein>
    <recommendedName>
        <fullName evidence="6">XLF-like N-terminal domain-containing protein</fullName>
    </recommendedName>
</protein>
<feature type="compositionally biased region" description="Low complexity" evidence="5">
    <location>
        <begin position="320"/>
        <end position="343"/>
    </location>
</feature>
<dbReference type="GO" id="GO:0005634">
    <property type="term" value="C:nucleus"/>
    <property type="evidence" value="ECO:0007669"/>
    <property type="project" value="UniProtKB-SubCell"/>
</dbReference>
<organism evidence="7 8">
    <name type="scientific">Lentinula guzmanii</name>
    <dbReference type="NCBI Taxonomy" id="2804957"/>
    <lineage>
        <taxon>Eukaryota</taxon>
        <taxon>Fungi</taxon>
        <taxon>Dikarya</taxon>
        <taxon>Basidiomycota</taxon>
        <taxon>Agaricomycotina</taxon>
        <taxon>Agaricomycetes</taxon>
        <taxon>Agaricomycetidae</taxon>
        <taxon>Agaricales</taxon>
        <taxon>Marasmiineae</taxon>
        <taxon>Omphalotaceae</taxon>
        <taxon>Lentinula</taxon>
    </lineage>
</organism>
<reference evidence="7" key="1">
    <citation type="submission" date="2022-08" db="EMBL/GenBank/DDBJ databases">
        <authorList>
            <consortium name="DOE Joint Genome Institute"/>
            <person name="Min B."/>
            <person name="Sierra-Patev S."/>
            <person name="Naranjo-Ortiz M."/>
            <person name="Looney B."/>
            <person name="Konkel Z."/>
            <person name="Slot J.C."/>
            <person name="Sakamoto Y."/>
            <person name="Steenwyk J.L."/>
            <person name="Rokas A."/>
            <person name="Carro J."/>
            <person name="Camarero S."/>
            <person name="Ferreira P."/>
            <person name="Molpeceres G."/>
            <person name="Ruiz-duenas F.J."/>
            <person name="Serrano A."/>
            <person name="Henrissat B."/>
            <person name="Drula E."/>
            <person name="Hughes K.W."/>
            <person name="Mata J.L."/>
            <person name="Ishikawa N.K."/>
            <person name="Vargas-Isla R."/>
            <person name="Ushijima S."/>
            <person name="Smith C.A."/>
            <person name="Ahrendt S."/>
            <person name="Andreopoulos W."/>
            <person name="He G."/>
            <person name="LaButti K."/>
            <person name="Lipzen A."/>
            <person name="Ng V."/>
            <person name="Riley R."/>
            <person name="Sandor L."/>
            <person name="Barry K."/>
            <person name="Martinez A.T."/>
            <person name="Xiao Y."/>
            <person name="Gibbons J.G."/>
            <person name="Terashima K."/>
            <person name="Hibbett D.S."/>
            <person name="Grigoriev I.V."/>
        </authorList>
    </citation>
    <scope>NUCLEOTIDE SEQUENCE</scope>
    <source>
        <strain evidence="7">ET3784</strain>
    </source>
</reference>
<comment type="subcellular location">
    <subcellularLocation>
        <location evidence="1">Nucleus</location>
    </subcellularLocation>
</comment>
<dbReference type="GO" id="GO:0006303">
    <property type="term" value="P:double-strand break repair via nonhomologous end joining"/>
    <property type="evidence" value="ECO:0007669"/>
    <property type="project" value="UniProtKB-ARBA"/>
</dbReference>
<feature type="domain" description="XLF-like N-terminal" evidence="6">
    <location>
        <begin position="17"/>
        <end position="136"/>
    </location>
</feature>
<comment type="caution">
    <text evidence="7">The sequence shown here is derived from an EMBL/GenBank/DDBJ whole genome shotgun (WGS) entry which is preliminary data.</text>
</comment>
<keyword evidence="2" id="KW-0227">DNA damage</keyword>
<evidence type="ECO:0000313" key="7">
    <source>
        <dbReference type="EMBL" id="KAJ3734228.1"/>
    </source>
</evidence>
<keyword evidence="4" id="KW-0539">Nucleus</keyword>
<dbReference type="Proteomes" id="UP001176059">
    <property type="component" value="Unassembled WGS sequence"/>
</dbReference>
<gene>
    <name evidence="7" type="ORF">DFJ43DRAFT_1064140</name>
</gene>
<dbReference type="InterPro" id="IPR015381">
    <property type="entry name" value="XLF-like_N"/>
</dbReference>
<feature type="region of interest" description="Disordered" evidence="5">
    <location>
        <begin position="240"/>
        <end position="415"/>
    </location>
</feature>
<dbReference type="InterPro" id="IPR038051">
    <property type="entry name" value="XRCC4-like_N_sf"/>
</dbReference>
<accession>A0AA38JWL5</accession>
<evidence type="ECO:0000256" key="4">
    <source>
        <dbReference type="ARBA" id="ARBA00023242"/>
    </source>
</evidence>
<evidence type="ECO:0000256" key="3">
    <source>
        <dbReference type="ARBA" id="ARBA00023204"/>
    </source>
</evidence>
<keyword evidence="3" id="KW-0234">DNA repair</keyword>
<evidence type="ECO:0000313" key="8">
    <source>
        <dbReference type="Proteomes" id="UP001176059"/>
    </source>
</evidence>
<feature type="compositionally biased region" description="Pro residues" evidence="5">
    <location>
        <begin position="355"/>
        <end position="367"/>
    </location>
</feature>
<evidence type="ECO:0000256" key="1">
    <source>
        <dbReference type="ARBA" id="ARBA00004123"/>
    </source>
</evidence>
<dbReference type="EMBL" id="JANVFO010000014">
    <property type="protein sequence ID" value="KAJ3734228.1"/>
    <property type="molecule type" value="Genomic_DNA"/>
</dbReference>
<name>A0AA38JWL5_9AGAR</name>
<keyword evidence="8" id="KW-1185">Reference proteome</keyword>
<dbReference type="Gene3D" id="2.170.210.10">
    <property type="entry name" value="DNA double-strand break repair and VJ recombination XRCC4, N-terminal"/>
    <property type="match status" value="1"/>
</dbReference>
<sequence length="415" mass="45740">MEQISEEQSKLLSSKEWLVKVDSQKSTPYLFKFHSSKIDLTCMVMITDTKSVWAEALTGNQIARRWRACNKVDPFVPNSAEENEAEEEWRLSILRNLSEIHTPGGMDNVSFEVVESRSSDFAFEIDCEAFKWTWETCFIGYKSSTEIISKHLVLPLLSVTHTVLSAVKPAGEMSESELEKAIDGVGRAARRSIDTHIKNVISKPRMNTSIRRMTALYNLCDHLPPISLTNEEPKLQIATPPRLRAPDHPPFPTKARDVSPSLMEQSNLAKTPPKLASSPSPSLGRSSVPHELYANAPKQNSTDDSATESDDDELGAKVTPVAAASASSIPGSPSQHSGFSQSSRPLAKPTTILKAPPPDSDSSPPRPPTKKKKETVTSSSEESEERRKRVAKLKSRTASARGGVRQPLKRGGKRF</sequence>